<evidence type="ECO:0000256" key="2">
    <source>
        <dbReference type="SAM" id="Phobius"/>
    </source>
</evidence>
<accession>A0A931B391</accession>
<feature type="region of interest" description="Disordered" evidence="1">
    <location>
        <begin position="1"/>
        <end position="21"/>
    </location>
</feature>
<evidence type="ECO:0000313" key="4">
    <source>
        <dbReference type="Proteomes" id="UP000657385"/>
    </source>
</evidence>
<evidence type="ECO:0000313" key="3">
    <source>
        <dbReference type="EMBL" id="MBF9067148.1"/>
    </source>
</evidence>
<name>A0A931B391_9ACTN</name>
<keyword evidence="2" id="KW-0472">Membrane</keyword>
<evidence type="ECO:0000256" key="1">
    <source>
        <dbReference type="SAM" id="MobiDB-lite"/>
    </source>
</evidence>
<protein>
    <submittedName>
        <fullName evidence="3">Uncharacterized protein</fullName>
    </submittedName>
</protein>
<feature type="transmembrane region" description="Helical" evidence="2">
    <location>
        <begin position="39"/>
        <end position="57"/>
    </location>
</feature>
<dbReference type="EMBL" id="JADPRT010000002">
    <property type="protein sequence ID" value="MBF9067148.1"/>
    <property type="molecule type" value="Genomic_DNA"/>
</dbReference>
<organism evidence="3 4">
    <name type="scientific">Streptacidiphilus fuscans</name>
    <dbReference type="NCBI Taxonomy" id="2789292"/>
    <lineage>
        <taxon>Bacteria</taxon>
        <taxon>Bacillati</taxon>
        <taxon>Actinomycetota</taxon>
        <taxon>Actinomycetes</taxon>
        <taxon>Kitasatosporales</taxon>
        <taxon>Streptomycetaceae</taxon>
        <taxon>Streptacidiphilus</taxon>
    </lineage>
</organism>
<keyword evidence="4" id="KW-1185">Reference proteome</keyword>
<feature type="transmembrane region" description="Helical" evidence="2">
    <location>
        <begin position="250"/>
        <end position="270"/>
    </location>
</feature>
<reference evidence="3" key="1">
    <citation type="submission" date="2020-11" db="EMBL/GenBank/DDBJ databases">
        <title>Isolation and identification of active actinomycetes.</title>
        <authorList>
            <person name="Yu B."/>
        </authorList>
    </citation>
    <scope>NUCLEOTIDE SEQUENCE</scope>
    <source>
        <strain evidence="3">NEAU-YB345</strain>
    </source>
</reference>
<dbReference type="Proteomes" id="UP000657385">
    <property type="component" value="Unassembled WGS sequence"/>
</dbReference>
<keyword evidence="2" id="KW-1133">Transmembrane helix</keyword>
<gene>
    <name evidence="3" type="ORF">I2501_03710</name>
</gene>
<feature type="transmembrane region" description="Helical" evidence="2">
    <location>
        <begin position="221"/>
        <end position="244"/>
    </location>
</feature>
<feature type="transmembrane region" description="Helical" evidence="2">
    <location>
        <begin position="180"/>
        <end position="200"/>
    </location>
</feature>
<keyword evidence="2" id="KW-0812">Transmembrane</keyword>
<comment type="caution">
    <text evidence="3">The sequence shown here is derived from an EMBL/GenBank/DDBJ whole genome shotgun (WGS) entry which is preliminary data.</text>
</comment>
<dbReference type="AlphaFoldDB" id="A0A931B391"/>
<sequence length="294" mass="30614">MRHTSDPTGPPTTPAAPRNRRRSPYEAVLHHPRWAPLRGGVLAVLLAVVAAACWAGFASSDAGTHAYLDAGVCRSTAGPTVDADCLVPGTATLRTTYTSTGKYASPHLVLTDVAAPFPVPSLAASGDLDVGLDTGSQLPGLVPRGGRVALLLWKGQVTRVTADGVSESTDAAKDFGTADVLLVLSLYAIAYFLVACCYAAPSRRGTDPQTEFTRRSALLRARLWPFSWILAAVGWAVLGTLGVVATVTPLVLAGGFAGAACLSALAVAVIRPGRPARPRRREAVHLPSATTPYE</sequence>
<proteinExistence type="predicted"/>